<dbReference type="AlphaFoldDB" id="I4Y8E6"/>
<protein>
    <submittedName>
        <fullName evidence="1">Uncharacterized protein</fullName>
    </submittedName>
</protein>
<keyword evidence="2" id="KW-1185">Reference proteome</keyword>
<dbReference type="OrthoDB" id="10493823at2759"/>
<gene>
    <name evidence="1" type="ORF">WALSEDRAFT_65592</name>
</gene>
<dbReference type="HOGENOM" id="CLU_1134306_0_0_1"/>
<accession>I4Y8E6</accession>
<dbReference type="InParanoid" id="I4Y8E6"/>
<dbReference type="GeneID" id="18475037"/>
<dbReference type="EMBL" id="JH668241">
    <property type="protein sequence ID" value="EIM20238.1"/>
    <property type="molecule type" value="Genomic_DNA"/>
</dbReference>
<dbReference type="OMA" id="TENGHKD"/>
<proteinExistence type="predicted"/>
<organism evidence="1 2">
    <name type="scientific">Wallemia mellicola (strain ATCC MYA-4683 / CBS 633.66)</name>
    <name type="common">Wallemia sebi (CBS 633.66)</name>
    <dbReference type="NCBI Taxonomy" id="671144"/>
    <lineage>
        <taxon>Eukaryota</taxon>
        <taxon>Fungi</taxon>
        <taxon>Dikarya</taxon>
        <taxon>Basidiomycota</taxon>
        <taxon>Wallemiomycotina</taxon>
        <taxon>Wallemiomycetes</taxon>
        <taxon>Wallemiales</taxon>
        <taxon>Wallemiaceae</taxon>
        <taxon>Wallemia</taxon>
    </lineage>
</organism>
<sequence length="245" mass="28701">MKDEDLAEFRIKCEEYYKTRSNDIQPVDAYFIQALPEERANLTKIQNDIRRQYHNSVAVEKKEFLRTIKDNTQSVSSDYRNALNGLKEFIDKHGTNNPGIEIFLISLYNFLRLQRNHKQRLCWVIDDGVFTEYGDNEFTLDAYKLLIRKIGLNLQIEDNEKCTYIMATNFTNSELSALSRQFPSKIKRSRRILQAVATSDEAEQGVRNINKLATGRVHISTQDREEGYESSLITELYNYFLDLIF</sequence>
<evidence type="ECO:0000313" key="2">
    <source>
        <dbReference type="Proteomes" id="UP000005242"/>
    </source>
</evidence>
<name>I4Y8E6_WALMC</name>
<evidence type="ECO:0000313" key="1">
    <source>
        <dbReference type="EMBL" id="EIM20238.1"/>
    </source>
</evidence>
<reference evidence="1 2" key="1">
    <citation type="journal article" date="2012" name="Fungal Genet. Biol.">
        <title>The genome of the xerotolerant mold Wallemia sebi reveals adaptations to osmotic stress and suggests cryptic sexual reproduction.</title>
        <authorList>
            <person name="Padamsee M."/>
            <person name="Kumar T.K.A."/>
            <person name="Riley R."/>
            <person name="Binder M."/>
            <person name="Boyd A."/>
            <person name="Calvo A.M."/>
            <person name="Furukawa K."/>
            <person name="Hesse C."/>
            <person name="Hohmann S."/>
            <person name="James T.Y."/>
            <person name="LaButti K."/>
            <person name="Lapidus A."/>
            <person name="Lindquist E."/>
            <person name="Lucas S."/>
            <person name="Miller K."/>
            <person name="Shantappa S."/>
            <person name="Grigoriev I.V."/>
            <person name="Hibbett D.S."/>
            <person name="McLaughlin D.J."/>
            <person name="Spatafora J.W."/>
            <person name="Aime M.C."/>
        </authorList>
    </citation>
    <scope>NUCLEOTIDE SEQUENCE [LARGE SCALE GENOMIC DNA]</scope>
    <source>
        <strain evidence="2">ATCC MYA-4683 / CBS 633.66</strain>
    </source>
</reference>
<dbReference type="Proteomes" id="UP000005242">
    <property type="component" value="Unassembled WGS sequence"/>
</dbReference>
<dbReference type="KEGG" id="wse:WALSEDRAFT_65592"/>
<dbReference type="RefSeq" id="XP_006959726.1">
    <property type="nucleotide sequence ID" value="XM_006959664.1"/>
</dbReference>